<comment type="caution">
    <text evidence="4">The sequence shown here is derived from an EMBL/GenBank/DDBJ whole genome shotgun (WGS) entry which is preliminary data.</text>
</comment>
<reference evidence="4 5" key="1">
    <citation type="journal article" date="2018" name="Front. Plant Sci.">
        <title>Red Clover (Trifolium pratense) and Zigzag Clover (T. medium) - A Picture of Genomic Similarities and Differences.</title>
        <authorList>
            <person name="Dluhosova J."/>
            <person name="Istvanek J."/>
            <person name="Nedelnik J."/>
            <person name="Repkova J."/>
        </authorList>
    </citation>
    <scope>NUCLEOTIDE SEQUENCE [LARGE SCALE GENOMIC DNA]</scope>
    <source>
        <strain evidence="5">cv. 10/8</strain>
        <tissue evidence="4">Leaf</tissue>
    </source>
</reference>
<dbReference type="EMBL" id="LXQA010479920">
    <property type="protein sequence ID" value="MCI54471.1"/>
    <property type="molecule type" value="Genomic_DNA"/>
</dbReference>
<dbReference type="InterPro" id="IPR013320">
    <property type="entry name" value="ConA-like_dom_sf"/>
</dbReference>
<dbReference type="AlphaFoldDB" id="A0A392T013"/>
<evidence type="ECO:0000256" key="2">
    <source>
        <dbReference type="ARBA" id="ARBA00022734"/>
    </source>
</evidence>
<dbReference type="GO" id="GO:0009610">
    <property type="term" value="P:response to symbiotic fungus"/>
    <property type="evidence" value="ECO:0007669"/>
    <property type="project" value="UniProtKB-ARBA"/>
</dbReference>
<accession>A0A392T013</accession>
<protein>
    <submittedName>
        <fullName evidence="4">Lectin</fullName>
    </submittedName>
</protein>
<name>A0A392T013_9FABA</name>
<evidence type="ECO:0000256" key="1">
    <source>
        <dbReference type="ARBA" id="ARBA00007606"/>
    </source>
</evidence>
<dbReference type="SUPFAM" id="SSF49899">
    <property type="entry name" value="Concanavalin A-like lectins/glucanases"/>
    <property type="match status" value="1"/>
</dbReference>
<dbReference type="GO" id="GO:0030246">
    <property type="term" value="F:carbohydrate binding"/>
    <property type="evidence" value="ECO:0007669"/>
    <property type="project" value="UniProtKB-KW"/>
</dbReference>
<dbReference type="InterPro" id="IPR001220">
    <property type="entry name" value="Legume_lectin_dom"/>
</dbReference>
<evidence type="ECO:0000259" key="3">
    <source>
        <dbReference type="Pfam" id="PF00139"/>
    </source>
</evidence>
<comment type="similarity">
    <text evidence="1">Belongs to the leguminous lectin family.</text>
</comment>
<evidence type="ECO:0000313" key="4">
    <source>
        <dbReference type="EMBL" id="MCI54471.1"/>
    </source>
</evidence>
<evidence type="ECO:0000313" key="5">
    <source>
        <dbReference type="Proteomes" id="UP000265520"/>
    </source>
</evidence>
<keyword evidence="5" id="KW-1185">Reference proteome</keyword>
<proteinExistence type="inferred from homology"/>
<dbReference type="Proteomes" id="UP000265520">
    <property type="component" value="Unassembled WGS sequence"/>
</dbReference>
<feature type="domain" description="Legume lectin" evidence="3">
    <location>
        <begin position="3"/>
        <end position="51"/>
    </location>
</feature>
<feature type="non-terminal residue" evidence="4">
    <location>
        <position position="1"/>
    </location>
</feature>
<dbReference type="Gene3D" id="2.60.120.200">
    <property type="match status" value="1"/>
</dbReference>
<organism evidence="4 5">
    <name type="scientific">Trifolium medium</name>
    <dbReference type="NCBI Taxonomy" id="97028"/>
    <lineage>
        <taxon>Eukaryota</taxon>
        <taxon>Viridiplantae</taxon>
        <taxon>Streptophyta</taxon>
        <taxon>Embryophyta</taxon>
        <taxon>Tracheophyta</taxon>
        <taxon>Spermatophyta</taxon>
        <taxon>Magnoliopsida</taxon>
        <taxon>eudicotyledons</taxon>
        <taxon>Gunneridae</taxon>
        <taxon>Pentapetalae</taxon>
        <taxon>rosids</taxon>
        <taxon>fabids</taxon>
        <taxon>Fabales</taxon>
        <taxon>Fabaceae</taxon>
        <taxon>Papilionoideae</taxon>
        <taxon>50 kb inversion clade</taxon>
        <taxon>NPAAA clade</taxon>
        <taxon>Hologalegina</taxon>
        <taxon>IRL clade</taxon>
        <taxon>Trifolieae</taxon>
        <taxon>Trifolium</taxon>
    </lineage>
</organism>
<dbReference type="Pfam" id="PF00139">
    <property type="entry name" value="Lectin_legB"/>
    <property type="match status" value="1"/>
</dbReference>
<keyword evidence="2" id="KW-0430">Lectin</keyword>
<sequence length="51" mass="5443">DIATGNVASFVTSFSFKVEDYENLGPADGLIFFLAPPDTQIPLESDCGYLG</sequence>